<organism evidence="2 3">
    <name type="scientific">Bdellovibrio bacteriovorus (strain ATCC 15356 / DSM 50701 / NCIMB 9529 / HD100)</name>
    <dbReference type="NCBI Taxonomy" id="264462"/>
    <lineage>
        <taxon>Bacteria</taxon>
        <taxon>Pseudomonadati</taxon>
        <taxon>Bdellovibrionota</taxon>
        <taxon>Bdellovibrionia</taxon>
        <taxon>Bdellovibrionales</taxon>
        <taxon>Pseudobdellovibrionaceae</taxon>
        <taxon>Bdellovibrio</taxon>
    </lineage>
</organism>
<evidence type="ECO:0000313" key="2">
    <source>
        <dbReference type="EMBL" id="CAE81182.1"/>
    </source>
</evidence>
<dbReference type="EMBL" id="BX842656">
    <property type="protein sequence ID" value="CAE81182.1"/>
    <property type="molecule type" value="Genomic_DNA"/>
</dbReference>
<dbReference type="Proteomes" id="UP000008080">
    <property type="component" value="Chromosome"/>
</dbReference>
<dbReference type="KEGG" id="bba:Bd3824"/>
<protein>
    <submittedName>
        <fullName evidence="2">Uncharacterized protein</fullName>
    </submittedName>
</protein>
<dbReference type="AlphaFoldDB" id="Q6MGU7"/>
<feature type="chain" id="PRO_5004276724" evidence="1">
    <location>
        <begin position="29"/>
        <end position="273"/>
    </location>
</feature>
<feature type="signal peptide" evidence="1">
    <location>
        <begin position="1"/>
        <end position="28"/>
    </location>
</feature>
<reference evidence="2 3" key="1">
    <citation type="journal article" date="2004" name="Science">
        <title>A predator unmasked: life cycle of Bdellovibrio bacteriovorus from a genomic perspective.</title>
        <authorList>
            <person name="Rendulic S."/>
            <person name="Jagtap P."/>
            <person name="Rosinus A."/>
            <person name="Eppinger M."/>
            <person name="Baar C."/>
            <person name="Lanz C."/>
            <person name="Keller H."/>
            <person name="Lambert C."/>
            <person name="Evans K.J."/>
            <person name="Goesmann A."/>
            <person name="Meyer F."/>
            <person name="Sockett R.E."/>
            <person name="Schuster S.C."/>
        </authorList>
    </citation>
    <scope>NUCLEOTIDE SEQUENCE [LARGE SCALE GENOMIC DNA]</scope>
    <source>
        <strain evidence="3">ATCC 15356 / DSM 50701 / NCIMB 9529 / HD100</strain>
    </source>
</reference>
<dbReference type="HOGENOM" id="CLU_1080368_0_0_7"/>
<sequence>MRRTDLTMKNAKLIFTFAMMLTSLGAQANTFNEERETHARGIMVAVDTRDHRQCQTTKRSLEDLVPLEEDLCAADELNPLSVVVITIPIDEWDFMAEIDNSRNAEKSIRDTNAGFVRASRTNLLFILPSARTSNNMIRVAVRRHQATVAQVRVSDLSMLHEMNFGSAIVHFTLKNIPHQLTEKDRESAERIVRRVRVRSNAIAGAEREKTILDSLNVVSTINSSLNEAANTPNRFEMNLFLPDAYCRRENKCSKGDDDRLIPLGLGFSFKIRF</sequence>
<evidence type="ECO:0000256" key="1">
    <source>
        <dbReference type="SAM" id="SignalP"/>
    </source>
</evidence>
<proteinExistence type="predicted"/>
<dbReference type="STRING" id="264462.Bd3824"/>
<evidence type="ECO:0000313" key="3">
    <source>
        <dbReference type="Proteomes" id="UP000008080"/>
    </source>
</evidence>
<accession>Q6MGU7</accession>
<keyword evidence="3" id="KW-1185">Reference proteome</keyword>
<gene>
    <name evidence="2" type="ordered locus">Bd3824</name>
</gene>
<name>Q6MGU7_BDEBA</name>
<keyword evidence="1" id="KW-0732">Signal</keyword>